<dbReference type="Proteomes" id="UP000694892">
    <property type="component" value="Chromosome 6L"/>
</dbReference>
<keyword evidence="1" id="KW-1133">Transmembrane helix</keyword>
<evidence type="ECO:0000256" key="1">
    <source>
        <dbReference type="SAM" id="Phobius"/>
    </source>
</evidence>
<evidence type="ECO:0000313" key="2">
    <source>
        <dbReference type="EMBL" id="OCT75625.1"/>
    </source>
</evidence>
<protein>
    <submittedName>
        <fullName evidence="2">Uncharacterized protein</fullName>
    </submittedName>
</protein>
<name>A0A974CLE7_XENLA</name>
<keyword evidence="1" id="KW-0812">Transmembrane</keyword>
<accession>A0A974CLE7</accession>
<keyword evidence="1" id="KW-0472">Membrane</keyword>
<gene>
    <name evidence="2" type="ORF">XELAEV_18030809mg</name>
</gene>
<dbReference type="AlphaFoldDB" id="A0A974CLE7"/>
<proteinExistence type="predicted"/>
<evidence type="ECO:0000313" key="3">
    <source>
        <dbReference type="Proteomes" id="UP000694892"/>
    </source>
</evidence>
<dbReference type="EMBL" id="CM004476">
    <property type="protein sequence ID" value="OCT75625.1"/>
    <property type="molecule type" value="Genomic_DNA"/>
</dbReference>
<feature type="transmembrane region" description="Helical" evidence="1">
    <location>
        <begin position="32"/>
        <end position="55"/>
    </location>
</feature>
<sequence>MVGHVEFSHLTIALCGGGTNHIGCTVLKRNQYALAIHLCVWVVWAVIHMCLLCIVKGEGLPWNSNAFRRNVLCAQYATVQYALIMLLFKGEERWNQGF</sequence>
<reference evidence="3" key="1">
    <citation type="journal article" date="2016" name="Nature">
        <title>Genome evolution in the allotetraploid frog Xenopus laevis.</title>
        <authorList>
            <person name="Session A.M."/>
            <person name="Uno Y."/>
            <person name="Kwon T."/>
            <person name="Chapman J.A."/>
            <person name="Toyoda A."/>
            <person name="Takahashi S."/>
            <person name="Fukui A."/>
            <person name="Hikosaka A."/>
            <person name="Suzuki A."/>
            <person name="Kondo M."/>
            <person name="van Heeringen S.J."/>
            <person name="Quigley I."/>
            <person name="Heinz S."/>
            <person name="Ogino H."/>
            <person name="Ochi H."/>
            <person name="Hellsten U."/>
            <person name="Lyons J.B."/>
            <person name="Simakov O."/>
            <person name="Putnam N."/>
            <person name="Stites J."/>
            <person name="Kuroki Y."/>
            <person name="Tanaka T."/>
            <person name="Michiue T."/>
            <person name="Watanabe M."/>
            <person name="Bogdanovic O."/>
            <person name="Lister R."/>
            <person name="Georgiou G."/>
            <person name="Paranjpe S.S."/>
            <person name="van Kruijsbergen I."/>
            <person name="Shu S."/>
            <person name="Carlson J."/>
            <person name="Kinoshita T."/>
            <person name="Ohta Y."/>
            <person name="Mawaribuchi S."/>
            <person name="Jenkins J."/>
            <person name="Grimwood J."/>
            <person name="Schmutz J."/>
            <person name="Mitros T."/>
            <person name="Mozaffari S.V."/>
            <person name="Suzuki Y."/>
            <person name="Haramoto Y."/>
            <person name="Yamamoto T.S."/>
            <person name="Takagi C."/>
            <person name="Heald R."/>
            <person name="Miller K."/>
            <person name="Haudenschild C."/>
            <person name="Kitzman J."/>
            <person name="Nakayama T."/>
            <person name="Izutsu Y."/>
            <person name="Robert J."/>
            <person name="Fortriede J."/>
            <person name="Burns K."/>
            <person name="Lotay V."/>
            <person name="Karimi K."/>
            <person name="Yasuoka Y."/>
            <person name="Dichmann D.S."/>
            <person name="Flajnik M.F."/>
            <person name="Houston D.W."/>
            <person name="Shendure J."/>
            <person name="DuPasquier L."/>
            <person name="Vize P.D."/>
            <person name="Zorn A.M."/>
            <person name="Ito M."/>
            <person name="Marcotte E.M."/>
            <person name="Wallingford J.B."/>
            <person name="Ito Y."/>
            <person name="Asashima M."/>
            <person name="Ueno N."/>
            <person name="Matsuda Y."/>
            <person name="Veenstra G.J."/>
            <person name="Fujiyama A."/>
            <person name="Harland R.M."/>
            <person name="Taira M."/>
            <person name="Rokhsar D.S."/>
        </authorList>
    </citation>
    <scope>NUCLEOTIDE SEQUENCE [LARGE SCALE GENOMIC DNA]</scope>
    <source>
        <strain evidence="3">J</strain>
    </source>
</reference>
<organism evidence="2 3">
    <name type="scientific">Xenopus laevis</name>
    <name type="common">African clawed frog</name>
    <dbReference type="NCBI Taxonomy" id="8355"/>
    <lineage>
        <taxon>Eukaryota</taxon>
        <taxon>Metazoa</taxon>
        <taxon>Chordata</taxon>
        <taxon>Craniata</taxon>
        <taxon>Vertebrata</taxon>
        <taxon>Euteleostomi</taxon>
        <taxon>Amphibia</taxon>
        <taxon>Batrachia</taxon>
        <taxon>Anura</taxon>
        <taxon>Pipoidea</taxon>
        <taxon>Pipidae</taxon>
        <taxon>Xenopodinae</taxon>
        <taxon>Xenopus</taxon>
        <taxon>Xenopus</taxon>
    </lineage>
</organism>